<reference evidence="4" key="2">
    <citation type="submission" date="2015-01" db="EMBL/GenBank/DDBJ databases">
        <title>Evolutionary Origins and Diversification of the Mycorrhizal Mutualists.</title>
        <authorList>
            <consortium name="DOE Joint Genome Institute"/>
            <consortium name="Mycorrhizal Genomics Consortium"/>
            <person name="Kohler A."/>
            <person name="Kuo A."/>
            <person name="Nagy L.G."/>
            <person name="Floudas D."/>
            <person name="Copeland A."/>
            <person name="Barry K.W."/>
            <person name="Cichocki N."/>
            <person name="Veneault-Fourrey C."/>
            <person name="LaButti K."/>
            <person name="Lindquist E.A."/>
            <person name="Lipzen A."/>
            <person name="Lundell T."/>
            <person name="Morin E."/>
            <person name="Murat C."/>
            <person name="Riley R."/>
            <person name="Ohm R."/>
            <person name="Sun H."/>
            <person name="Tunlid A."/>
            <person name="Henrissat B."/>
            <person name="Grigoriev I.V."/>
            <person name="Hibbett D.S."/>
            <person name="Martin F."/>
        </authorList>
    </citation>
    <scope>NUCLEOTIDE SEQUENCE [LARGE SCALE GENOMIC DNA]</scope>
    <source>
        <strain evidence="4">441</strain>
    </source>
</reference>
<feature type="transmembrane region" description="Helical" evidence="2">
    <location>
        <begin position="12"/>
        <end position="35"/>
    </location>
</feature>
<dbReference type="STRING" id="765257.A0A0C9ZTV8"/>
<feature type="transmembrane region" description="Helical" evidence="2">
    <location>
        <begin position="118"/>
        <end position="148"/>
    </location>
</feature>
<evidence type="ECO:0008006" key="5">
    <source>
        <dbReference type="Google" id="ProtNLM"/>
    </source>
</evidence>
<feature type="transmembrane region" description="Helical" evidence="2">
    <location>
        <begin position="41"/>
        <end position="63"/>
    </location>
</feature>
<feature type="region of interest" description="Disordered" evidence="1">
    <location>
        <begin position="273"/>
        <end position="335"/>
    </location>
</feature>
<evidence type="ECO:0000256" key="2">
    <source>
        <dbReference type="SAM" id="Phobius"/>
    </source>
</evidence>
<dbReference type="EMBL" id="KN833706">
    <property type="protein sequence ID" value="KIK25697.1"/>
    <property type="molecule type" value="Genomic_DNA"/>
</dbReference>
<organism evidence="3 4">
    <name type="scientific">Pisolithus microcarpus 441</name>
    <dbReference type="NCBI Taxonomy" id="765257"/>
    <lineage>
        <taxon>Eukaryota</taxon>
        <taxon>Fungi</taxon>
        <taxon>Dikarya</taxon>
        <taxon>Basidiomycota</taxon>
        <taxon>Agaricomycotina</taxon>
        <taxon>Agaricomycetes</taxon>
        <taxon>Agaricomycetidae</taxon>
        <taxon>Boletales</taxon>
        <taxon>Sclerodermatineae</taxon>
        <taxon>Pisolithaceae</taxon>
        <taxon>Pisolithus</taxon>
    </lineage>
</organism>
<feature type="transmembrane region" description="Helical" evidence="2">
    <location>
        <begin position="75"/>
        <end position="98"/>
    </location>
</feature>
<accession>A0A0C9ZTV8</accession>
<evidence type="ECO:0000256" key="1">
    <source>
        <dbReference type="SAM" id="MobiDB-lite"/>
    </source>
</evidence>
<keyword evidence="2" id="KW-0472">Membrane</keyword>
<dbReference type="HOGENOM" id="CLU_083413_1_0_1"/>
<feature type="compositionally biased region" description="Polar residues" evidence="1">
    <location>
        <begin position="283"/>
        <end position="313"/>
    </location>
</feature>
<proteinExistence type="predicted"/>
<evidence type="ECO:0000313" key="4">
    <source>
        <dbReference type="Proteomes" id="UP000054018"/>
    </source>
</evidence>
<dbReference type="AlphaFoldDB" id="A0A0C9ZTV8"/>
<protein>
    <recommendedName>
        <fullName evidence="5">MARVEL domain-containing protein</fullName>
    </recommendedName>
</protein>
<evidence type="ECO:0000313" key="3">
    <source>
        <dbReference type="EMBL" id="KIK25697.1"/>
    </source>
</evidence>
<keyword evidence="2" id="KW-0812">Transmembrane</keyword>
<dbReference type="Proteomes" id="UP000054018">
    <property type="component" value="Unassembled WGS sequence"/>
</dbReference>
<reference evidence="3 4" key="1">
    <citation type="submission" date="2014-04" db="EMBL/GenBank/DDBJ databases">
        <authorList>
            <consortium name="DOE Joint Genome Institute"/>
            <person name="Kuo A."/>
            <person name="Kohler A."/>
            <person name="Costa M.D."/>
            <person name="Nagy L.G."/>
            <person name="Floudas D."/>
            <person name="Copeland A."/>
            <person name="Barry K.W."/>
            <person name="Cichocki N."/>
            <person name="Veneault-Fourrey C."/>
            <person name="LaButti K."/>
            <person name="Lindquist E.A."/>
            <person name="Lipzen A."/>
            <person name="Lundell T."/>
            <person name="Morin E."/>
            <person name="Murat C."/>
            <person name="Sun H."/>
            <person name="Tunlid A."/>
            <person name="Henrissat B."/>
            <person name="Grigoriev I.V."/>
            <person name="Hibbett D.S."/>
            <person name="Martin F."/>
            <person name="Nordberg H.P."/>
            <person name="Cantor M.N."/>
            <person name="Hua S.X."/>
        </authorList>
    </citation>
    <scope>NUCLEOTIDE SEQUENCE [LARGE SCALE GENOMIC DNA]</scope>
    <source>
        <strain evidence="3 4">441</strain>
    </source>
</reference>
<name>A0A0C9ZTV8_9AGAM</name>
<sequence>MAIIPSLRTVVFAVVTLLALAVLGISVHLLFIIGLPTPTRTFTAFGIAAGCITIVSLPLFFILGHAIRGACTSTVIFEIIWFFSLWVLWAATAGSTVVDRGSNVFVCAYYSEEICYEITVLEVFAFINFFATFFYHDVLFLYAIICAIRGKRIWTMSVRDAANGGPYNPAVVMTQPQYLQQVALQYPQYPGFPVQQHSGIPQQQHAGIPQQYPGFSVQQYAGIPQQQHAGIPQQQYAGIPQQQYAGIPQQYSGIPQQQYAGIPQQQYAGIPQQQYSGIPPQHAHQQQSPGVPQVDNYTPVQNNNSSNMPSIGSSPLPPQPNHNPCPGSYLPQGQE</sequence>
<keyword evidence="2" id="KW-1133">Transmembrane helix</keyword>
<gene>
    <name evidence="3" type="ORF">PISMIDRAFT_333718</name>
</gene>
<dbReference type="OrthoDB" id="3364107at2759"/>
<keyword evidence="4" id="KW-1185">Reference proteome</keyword>